<dbReference type="EMBL" id="JBEPTQ010000002">
    <property type="protein sequence ID" value="MET4717727.1"/>
    <property type="molecule type" value="Genomic_DNA"/>
</dbReference>
<sequence>MAWIRIFISKLQSSLLARLRPSWLSGIRGNGWPTDRIGDEAEAYKAFVAALAARRHTFVVIDAVENLLWKSGADVPWLAEALVAIEHGA</sequence>
<gene>
    <name evidence="1" type="ORF">ABIF63_001833</name>
</gene>
<keyword evidence="2" id="KW-1185">Reference proteome</keyword>
<name>A0ABV2RLP3_BRAJP</name>
<evidence type="ECO:0000313" key="2">
    <source>
        <dbReference type="Proteomes" id="UP001549291"/>
    </source>
</evidence>
<proteinExistence type="predicted"/>
<accession>A0ABV2RLP3</accession>
<organism evidence="1 2">
    <name type="scientific">Bradyrhizobium japonicum</name>
    <dbReference type="NCBI Taxonomy" id="375"/>
    <lineage>
        <taxon>Bacteria</taxon>
        <taxon>Pseudomonadati</taxon>
        <taxon>Pseudomonadota</taxon>
        <taxon>Alphaproteobacteria</taxon>
        <taxon>Hyphomicrobiales</taxon>
        <taxon>Nitrobacteraceae</taxon>
        <taxon>Bradyrhizobium</taxon>
    </lineage>
</organism>
<protein>
    <submittedName>
        <fullName evidence="1">Uncharacterized protein</fullName>
    </submittedName>
</protein>
<reference evidence="1 2" key="1">
    <citation type="submission" date="2024-06" db="EMBL/GenBank/DDBJ databases">
        <title>Genomic Encyclopedia of Type Strains, Phase V (KMG-V): Genome sequencing to study the core and pangenomes of soil and plant-associated prokaryotes.</title>
        <authorList>
            <person name="Whitman W."/>
        </authorList>
    </citation>
    <scope>NUCLEOTIDE SEQUENCE [LARGE SCALE GENOMIC DNA]</scope>
    <source>
        <strain evidence="1 2">USDA 160</strain>
    </source>
</reference>
<dbReference type="Proteomes" id="UP001549291">
    <property type="component" value="Unassembled WGS sequence"/>
</dbReference>
<comment type="caution">
    <text evidence="1">The sequence shown here is derived from an EMBL/GenBank/DDBJ whole genome shotgun (WGS) entry which is preliminary data.</text>
</comment>
<evidence type="ECO:0000313" key="1">
    <source>
        <dbReference type="EMBL" id="MET4717727.1"/>
    </source>
</evidence>